<gene>
    <name evidence="1" type="ORF">ABT56_00345</name>
</gene>
<dbReference type="STRING" id="1195763.ABT56_00345"/>
<proteinExistence type="predicted"/>
<evidence type="ECO:0000313" key="1">
    <source>
        <dbReference type="EMBL" id="KLV09574.1"/>
    </source>
</evidence>
<keyword evidence="2" id="KW-1185">Reference proteome</keyword>
<protein>
    <submittedName>
        <fullName evidence="1">Uncharacterized protein</fullName>
    </submittedName>
</protein>
<name>A0A0J1HD01_9GAMM</name>
<sequence>MEDVVALTVARLKEGNPPWKDVSEIDALSQLDVKKTGTTRTPALYVFLVGETPAPDVRGSGAYLQSLTATVGVVIVDTSRNGKPIDLQPLRQALRQRLFGWSGAEEFEPYWLGGGRLLTIESGRASWLDNFVTEYTEDQNAYGP</sequence>
<comment type="caution">
    <text evidence="1">The sequence shown here is derived from an EMBL/GenBank/DDBJ whole genome shotgun (WGS) entry which is preliminary data.</text>
</comment>
<dbReference type="EMBL" id="LDOT01000001">
    <property type="protein sequence ID" value="KLV09574.1"/>
    <property type="molecule type" value="Genomic_DNA"/>
</dbReference>
<dbReference type="OrthoDB" id="6263137at2"/>
<dbReference type="Pfam" id="PF23840">
    <property type="entry name" value="Phage_tail_terminator"/>
    <property type="match status" value="1"/>
</dbReference>
<accession>A0A0J1HD01</accession>
<dbReference type="RefSeq" id="WP_047876862.1">
    <property type="nucleotide sequence ID" value="NZ_LDOT01000001.1"/>
</dbReference>
<dbReference type="InterPro" id="IPR056912">
    <property type="entry name" value="Phage_JBD30_tail_term-like"/>
</dbReference>
<dbReference type="AlphaFoldDB" id="A0A0J1HD01"/>
<dbReference type="Proteomes" id="UP000036097">
    <property type="component" value="Unassembled WGS sequence"/>
</dbReference>
<evidence type="ECO:0000313" key="2">
    <source>
        <dbReference type="Proteomes" id="UP000036097"/>
    </source>
</evidence>
<reference evidence="1 2" key="1">
    <citation type="submission" date="2015-05" db="EMBL/GenBank/DDBJ databases">
        <title>Photobacterium galathea sp. nov.</title>
        <authorList>
            <person name="Machado H."/>
            <person name="Gram L."/>
        </authorList>
    </citation>
    <scope>NUCLEOTIDE SEQUENCE [LARGE SCALE GENOMIC DNA]</scope>
    <source>
        <strain evidence="1 2">CGMCC 1.12159</strain>
    </source>
</reference>
<dbReference type="PATRIC" id="fig|1195763.3.peg.75"/>
<organism evidence="1 2">
    <name type="scientific">Photobacterium aquae</name>
    <dbReference type="NCBI Taxonomy" id="1195763"/>
    <lineage>
        <taxon>Bacteria</taxon>
        <taxon>Pseudomonadati</taxon>
        <taxon>Pseudomonadota</taxon>
        <taxon>Gammaproteobacteria</taxon>
        <taxon>Vibrionales</taxon>
        <taxon>Vibrionaceae</taxon>
        <taxon>Photobacterium</taxon>
    </lineage>
</organism>